<reference evidence="1 2" key="1">
    <citation type="journal article" date="2019" name="Plant Biotechnol. J.">
        <title>The red bayberry genome and genetic basis of sex determination.</title>
        <authorList>
            <person name="Jia H.M."/>
            <person name="Jia H.J."/>
            <person name="Cai Q.L."/>
            <person name="Wang Y."/>
            <person name="Zhao H.B."/>
            <person name="Yang W.F."/>
            <person name="Wang G.Y."/>
            <person name="Li Y.H."/>
            <person name="Zhan D.L."/>
            <person name="Shen Y.T."/>
            <person name="Niu Q.F."/>
            <person name="Chang L."/>
            <person name="Qiu J."/>
            <person name="Zhao L."/>
            <person name="Xie H.B."/>
            <person name="Fu W.Y."/>
            <person name="Jin J."/>
            <person name="Li X.W."/>
            <person name="Jiao Y."/>
            <person name="Zhou C.C."/>
            <person name="Tu T."/>
            <person name="Chai C.Y."/>
            <person name="Gao J.L."/>
            <person name="Fan L.J."/>
            <person name="van de Weg E."/>
            <person name="Wang J.Y."/>
            <person name="Gao Z.S."/>
        </authorList>
    </citation>
    <scope>NUCLEOTIDE SEQUENCE [LARGE SCALE GENOMIC DNA]</scope>
    <source>
        <tissue evidence="1">Leaves</tissue>
    </source>
</reference>
<comment type="caution">
    <text evidence="1">The sequence shown here is derived from an EMBL/GenBank/DDBJ whole genome shotgun (WGS) entry which is preliminary data.</text>
</comment>
<dbReference type="AlphaFoldDB" id="A0A6A1UKB9"/>
<evidence type="ECO:0000313" key="2">
    <source>
        <dbReference type="Proteomes" id="UP000516437"/>
    </source>
</evidence>
<proteinExistence type="predicted"/>
<gene>
    <name evidence="1" type="ORF">CJ030_MR0G006825</name>
</gene>
<dbReference type="Proteomes" id="UP000516437">
    <property type="component" value="Unassembled WGS sequence"/>
</dbReference>
<evidence type="ECO:0000313" key="1">
    <source>
        <dbReference type="EMBL" id="KAB1200603.1"/>
    </source>
</evidence>
<organism evidence="1 2">
    <name type="scientific">Morella rubra</name>
    <name type="common">Chinese bayberry</name>
    <dbReference type="NCBI Taxonomy" id="262757"/>
    <lineage>
        <taxon>Eukaryota</taxon>
        <taxon>Viridiplantae</taxon>
        <taxon>Streptophyta</taxon>
        <taxon>Embryophyta</taxon>
        <taxon>Tracheophyta</taxon>
        <taxon>Spermatophyta</taxon>
        <taxon>Magnoliopsida</taxon>
        <taxon>eudicotyledons</taxon>
        <taxon>Gunneridae</taxon>
        <taxon>Pentapetalae</taxon>
        <taxon>rosids</taxon>
        <taxon>fabids</taxon>
        <taxon>Fagales</taxon>
        <taxon>Myricaceae</taxon>
        <taxon>Morella</taxon>
    </lineage>
</organism>
<sequence length="75" mass="8510">MEVEPLAMCHHEGEKGEDIGNVGMSDWVLEMVSSFRHMVGLSCMGREKELMNLLVPWRRIGRGFPQCHLIGRVEG</sequence>
<accession>A0A6A1UKB9</accession>
<protein>
    <submittedName>
        <fullName evidence="1">Uncharacterized protein</fullName>
    </submittedName>
</protein>
<dbReference type="EMBL" id="RXIC02000144">
    <property type="protein sequence ID" value="KAB1200603.1"/>
    <property type="molecule type" value="Genomic_DNA"/>
</dbReference>
<name>A0A6A1UKB9_9ROSI</name>
<keyword evidence="2" id="KW-1185">Reference proteome</keyword>